<dbReference type="EMBL" id="JAPEQW010000023">
    <property type="protein sequence ID" value="MCW8040522.1"/>
    <property type="molecule type" value="Genomic_DNA"/>
</dbReference>
<proteinExistence type="predicted"/>
<evidence type="ECO:0000313" key="2">
    <source>
        <dbReference type="EMBL" id="MCW8040522.1"/>
    </source>
</evidence>
<organism evidence="2 3">
    <name type="scientific">Acinetobacter entericus</name>
    <dbReference type="NCBI Taxonomy" id="2989714"/>
    <lineage>
        <taxon>Bacteria</taxon>
        <taxon>Pseudomonadati</taxon>
        <taxon>Pseudomonadota</taxon>
        <taxon>Gammaproteobacteria</taxon>
        <taxon>Moraxellales</taxon>
        <taxon>Moraxellaceae</taxon>
        <taxon>Acinetobacter</taxon>
    </lineage>
</organism>
<protein>
    <submittedName>
        <fullName evidence="2">Uncharacterized protein</fullName>
    </submittedName>
</protein>
<dbReference type="Proteomes" id="UP001209682">
    <property type="component" value="Unassembled WGS sequence"/>
</dbReference>
<name>A0ABT3NLS2_9GAMM</name>
<comment type="caution">
    <text evidence="2">The sequence shown here is derived from an EMBL/GenBank/DDBJ whole genome shotgun (WGS) entry which is preliminary data.</text>
</comment>
<sequence length="135" mass="15641">MNIQKEKLIAEIENFKTEILKIQVVKVWAESHSNSDPFKQVILEKEDCKVWWMEAQAHQLWETWLAAKAQAVPEGFVLVLREPTEEMLGTAWEAPPAGGPSDNRRTFYERQAVVYKAMVEEAEKEMIEVQEQGHD</sequence>
<evidence type="ECO:0000256" key="1">
    <source>
        <dbReference type="SAM" id="Coils"/>
    </source>
</evidence>
<accession>A0ABT3NLS2</accession>
<dbReference type="RefSeq" id="WP_265465967.1">
    <property type="nucleotide sequence ID" value="NZ_JAPEQW010000023.1"/>
</dbReference>
<keyword evidence="3" id="KW-1185">Reference proteome</keyword>
<gene>
    <name evidence="2" type="ORF">OKC24_15395</name>
</gene>
<keyword evidence="1" id="KW-0175">Coiled coil</keyword>
<reference evidence="2 3" key="1">
    <citation type="submission" date="2022-11" db="EMBL/GenBank/DDBJ databases">
        <title>Acinetobacter entericus sp. nov., isolated from the gut of the plastic-eating larvae of the Coleoptera insect Zophobas atratus.</title>
        <authorList>
            <person name="Dong X."/>
            <person name="Yang Y."/>
        </authorList>
    </citation>
    <scope>NUCLEOTIDE SEQUENCE [LARGE SCALE GENOMIC DNA]</scope>
    <source>
        <strain evidence="2 3">BIT-DXN8</strain>
    </source>
</reference>
<evidence type="ECO:0000313" key="3">
    <source>
        <dbReference type="Proteomes" id="UP001209682"/>
    </source>
</evidence>
<feature type="coiled-coil region" evidence="1">
    <location>
        <begin position="105"/>
        <end position="132"/>
    </location>
</feature>